<name>A0A2N5Y7E6_9GAMM</name>
<accession>A0A2N5Y7E6</accession>
<comment type="caution">
    <text evidence="3">The sequence shown here is derived from an EMBL/GenBank/DDBJ whole genome shotgun (WGS) entry which is preliminary data.</text>
</comment>
<sequence length="103" mass="12001">MAEVIWADPALDQLEEIAEYIALDKPGAASSLVKTIFSTVERLEQFPESGHIPAELPDSIYRELYVRPCRIFYRNENKVALILHVMREERQLRRFILEPELDS</sequence>
<gene>
    <name evidence="3" type="ORF">CWI75_02935</name>
</gene>
<proteinExistence type="inferred from homology"/>
<keyword evidence="4" id="KW-1185">Reference proteome</keyword>
<organism evidence="3 4">
    <name type="scientific">Kineobactrum sediminis</name>
    <dbReference type="NCBI Taxonomy" id="1905677"/>
    <lineage>
        <taxon>Bacteria</taxon>
        <taxon>Pseudomonadati</taxon>
        <taxon>Pseudomonadota</taxon>
        <taxon>Gammaproteobacteria</taxon>
        <taxon>Cellvibrionales</taxon>
        <taxon>Halieaceae</taxon>
        <taxon>Kineobactrum</taxon>
    </lineage>
</organism>
<keyword evidence="2" id="KW-1277">Toxin-antitoxin system</keyword>
<dbReference type="InterPro" id="IPR007712">
    <property type="entry name" value="RelE/ParE_toxin"/>
</dbReference>
<evidence type="ECO:0000256" key="2">
    <source>
        <dbReference type="ARBA" id="ARBA00022649"/>
    </source>
</evidence>
<dbReference type="InterPro" id="IPR051803">
    <property type="entry name" value="TA_system_RelE-like_toxin"/>
</dbReference>
<dbReference type="AlphaFoldDB" id="A0A2N5Y7E6"/>
<reference evidence="4" key="1">
    <citation type="submission" date="2017-11" db="EMBL/GenBank/DDBJ databases">
        <title>The draft genome sequence of Chromatocurvus sp. F02.</title>
        <authorList>
            <person name="Du Z.-J."/>
            <person name="Chang Y.-Q."/>
        </authorList>
    </citation>
    <scope>NUCLEOTIDE SEQUENCE [LARGE SCALE GENOMIC DNA]</scope>
    <source>
        <strain evidence="4">F02</strain>
    </source>
</reference>
<comment type="similarity">
    <text evidence="1">Belongs to the RelE toxin family.</text>
</comment>
<dbReference type="Pfam" id="PF05016">
    <property type="entry name" value="ParE_toxin"/>
    <property type="match status" value="1"/>
</dbReference>
<evidence type="ECO:0000313" key="3">
    <source>
        <dbReference type="EMBL" id="PLW84310.1"/>
    </source>
</evidence>
<protein>
    <submittedName>
        <fullName evidence="3">Plasmid stabilization protein</fullName>
    </submittedName>
</protein>
<dbReference type="RefSeq" id="WP_101519946.1">
    <property type="nucleotide sequence ID" value="NZ_PKLZ01000001.1"/>
</dbReference>
<dbReference type="Gene3D" id="3.30.2310.20">
    <property type="entry name" value="RelE-like"/>
    <property type="match status" value="1"/>
</dbReference>
<dbReference type="PANTHER" id="PTHR33755">
    <property type="entry name" value="TOXIN PARE1-RELATED"/>
    <property type="match status" value="1"/>
</dbReference>
<dbReference type="Proteomes" id="UP000234845">
    <property type="component" value="Unassembled WGS sequence"/>
</dbReference>
<dbReference type="InterPro" id="IPR035093">
    <property type="entry name" value="RelE/ParE_toxin_dom_sf"/>
</dbReference>
<evidence type="ECO:0000313" key="4">
    <source>
        <dbReference type="Proteomes" id="UP000234845"/>
    </source>
</evidence>
<dbReference type="EMBL" id="PKLZ01000001">
    <property type="protein sequence ID" value="PLW84310.1"/>
    <property type="molecule type" value="Genomic_DNA"/>
</dbReference>
<evidence type="ECO:0000256" key="1">
    <source>
        <dbReference type="ARBA" id="ARBA00006226"/>
    </source>
</evidence>
<dbReference type="OrthoDB" id="9798046at2"/>
<dbReference type="PANTHER" id="PTHR33755:SF5">
    <property type="entry name" value="TYPE II TOXIN-ANTITOXIN SYSTEM RELE_PARE FAMILY TOXIN"/>
    <property type="match status" value="1"/>
</dbReference>